<sequence>MPMIRIGINNAEKIKPTIQNLDSNGIKLQLDIDTDEYATDLIIDSNLKGNDITVSSVLDVGDKIEKTVYDVKIIENTEEQFKAILIEKNTGEQITISENEAKASIISVVVRIIGGAIKYVSKQSGKQVTKSAAKKAKLSFSSGRAGEKYLETLVKVRSKQEYFRTPLGGRYIDVLDTSGIGHESKVGYVSLTSTIRKQIDKDALLIKKKELKGAKWHFFRSDTTGKVGASKPVLNYLKSKGIPYKIYK</sequence>
<organism evidence="1 2">
    <name type="scientific">Aeribacillus composti</name>
    <dbReference type="NCBI Taxonomy" id="1868734"/>
    <lineage>
        <taxon>Bacteria</taxon>
        <taxon>Bacillati</taxon>
        <taxon>Bacillota</taxon>
        <taxon>Bacilli</taxon>
        <taxon>Bacillales</taxon>
        <taxon>Bacillaceae</taxon>
        <taxon>Aeribacillus</taxon>
    </lineage>
</organism>
<evidence type="ECO:0000313" key="1">
    <source>
        <dbReference type="EMBL" id="WNF32700.1"/>
    </source>
</evidence>
<dbReference type="RefSeq" id="WP_311066510.1">
    <property type="nucleotide sequence ID" value="NZ_CP134501.1"/>
</dbReference>
<protein>
    <submittedName>
        <fullName evidence="1">SAR2788 family putative toxin</fullName>
    </submittedName>
</protein>
<dbReference type="NCBIfam" id="NF038340">
    <property type="entry name" value="SAR2788_fam"/>
    <property type="match status" value="1"/>
</dbReference>
<keyword evidence="2" id="KW-1185">Reference proteome</keyword>
<accession>A0ABY9WA24</accession>
<dbReference type="EMBL" id="CP134501">
    <property type="protein sequence ID" value="WNF32700.1"/>
    <property type="molecule type" value="Genomic_DNA"/>
</dbReference>
<proteinExistence type="predicted"/>
<dbReference type="Proteomes" id="UP001303701">
    <property type="component" value="Chromosome"/>
</dbReference>
<name>A0ABY9WA24_9BACI</name>
<dbReference type="GeneID" id="301127476"/>
<reference evidence="1 2" key="1">
    <citation type="submission" date="2023-09" db="EMBL/GenBank/DDBJ databases">
        <title>Different Types of Thermotolerant Ring-Cleaving Dioxygenases derived from Aeribacillus composti HB-1 applied for multiple aromatic hydrocarbons removal.</title>
        <authorList>
            <person name="Cao L."/>
            <person name="Li M."/>
            <person name="Ma T."/>
        </authorList>
    </citation>
    <scope>NUCLEOTIDE SEQUENCE [LARGE SCALE GENOMIC DNA]</scope>
    <source>
        <strain evidence="1 2">HB-1</strain>
    </source>
</reference>
<gene>
    <name evidence="1" type="ORF">RI196_15900</name>
</gene>
<evidence type="ECO:0000313" key="2">
    <source>
        <dbReference type="Proteomes" id="UP001303701"/>
    </source>
</evidence>